<dbReference type="SMART" id="SM00448">
    <property type="entry name" value="REC"/>
    <property type="match status" value="1"/>
</dbReference>
<dbReference type="SMART" id="SM00267">
    <property type="entry name" value="GGDEF"/>
    <property type="match status" value="1"/>
</dbReference>
<feature type="domain" description="Response regulatory" evidence="2">
    <location>
        <begin position="13"/>
        <end position="126"/>
    </location>
</feature>
<evidence type="ECO:0000313" key="5">
    <source>
        <dbReference type="Proteomes" id="UP000604341"/>
    </source>
</evidence>
<dbReference type="Pfam" id="PF00990">
    <property type="entry name" value="GGDEF"/>
    <property type="match status" value="1"/>
</dbReference>
<dbReference type="Pfam" id="PF00072">
    <property type="entry name" value="Response_reg"/>
    <property type="match status" value="1"/>
</dbReference>
<dbReference type="InterPro" id="IPR029787">
    <property type="entry name" value="Nucleotide_cyclase"/>
</dbReference>
<evidence type="ECO:0000259" key="3">
    <source>
        <dbReference type="PROSITE" id="PS50887"/>
    </source>
</evidence>
<dbReference type="InterPro" id="IPR011006">
    <property type="entry name" value="CheY-like_superfamily"/>
</dbReference>
<reference evidence="5" key="1">
    <citation type="journal article" date="2019" name="Int. J. Syst. Evol. Microbiol.">
        <title>The Global Catalogue of Microorganisms (GCM) 10K type strain sequencing project: providing services to taxonomists for standard genome sequencing and annotation.</title>
        <authorList>
            <consortium name="The Broad Institute Genomics Platform"/>
            <consortium name="The Broad Institute Genome Sequencing Center for Infectious Disease"/>
            <person name="Wu L."/>
            <person name="Ma J."/>
        </authorList>
    </citation>
    <scope>NUCLEOTIDE SEQUENCE [LARGE SCALE GENOMIC DNA]</scope>
    <source>
        <strain evidence="5">JCM 19173</strain>
    </source>
</reference>
<gene>
    <name evidence="4" type="ORF">GCM10010844_18560</name>
</gene>
<dbReference type="CDD" id="cd00156">
    <property type="entry name" value="REC"/>
    <property type="match status" value="1"/>
</dbReference>
<feature type="modified residue" description="4-aspartylphosphate" evidence="1">
    <location>
        <position position="64"/>
    </location>
</feature>
<evidence type="ECO:0000259" key="2">
    <source>
        <dbReference type="PROSITE" id="PS50110"/>
    </source>
</evidence>
<protein>
    <recommendedName>
        <fullName evidence="6">Diguanylate cyclase</fullName>
    </recommendedName>
</protein>
<evidence type="ECO:0000313" key="4">
    <source>
        <dbReference type="EMBL" id="GGL00414.1"/>
    </source>
</evidence>
<dbReference type="InterPro" id="IPR000160">
    <property type="entry name" value="GGDEF_dom"/>
</dbReference>
<dbReference type="SUPFAM" id="SSF52172">
    <property type="entry name" value="CheY-like"/>
    <property type="match status" value="1"/>
</dbReference>
<dbReference type="InterPro" id="IPR052155">
    <property type="entry name" value="Biofilm_reg_signaling"/>
</dbReference>
<dbReference type="SUPFAM" id="SSF55073">
    <property type="entry name" value="Nucleotide cyclase"/>
    <property type="match status" value="1"/>
</dbReference>
<evidence type="ECO:0008006" key="6">
    <source>
        <dbReference type="Google" id="ProtNLM"/>
    </source>
</evidence>
<dbReference type="PANTHER" id="PTHR44757">
    <property type="entry name" value="DIGUANYLATE CYCLASE DGCP"/>
    <property type="match status" value="1"/>
</dbReference>
<dbReference type="InterPro" id="IPR043128">
    <property type="entry name" value="Rev_trsase/Diguanyl_cyclase"/>
</dbReference>
<organism evidence="4 5">
    <name type="scientific">Deinococcus radiotolerans</name>
    <dbReference type="NCBI Taxonomy" id="1309407"/>
    <lineage>
        <taxon>Bacteria</taxon>
        <taxon>Thermotogati</taxon>
        <taxon>Deinococcota</taxon>
        <taxon>Deinococci</taxon>
        <taxon>Deinococcales</taxon>
        <taxon>Deinococcaceae</taxon>
        <taxon>Deinococcus</taxon>
    </lineage>
</organism>
<dbReference type="EMBL" id="BMPE01000003">
    <property type="protein sequence ID" value="GGL00414.1"/>
    <property type="molecule type" value="Genomic_DNA"/>
</dbReference>
<dbReference type="PROSITE" id="PS50110">
    <property type="entry name" value="RESPONSE_REGULATORY"/>
    <property type="match status" value="1"/>
</dbReference>
<dbReference type="Proteomes" id="UP000604341">
    <property type="component" value="Unassembled WGS sequence"/>
</dbReference>
<dbReference type="PROSITE" id="PS50887">
    <property type="entry name" value="GGDEF"/>
    <property type="match status" value="1"/>
</dbReference>
<name>A0ABQ2FJ83_9DEIO</name>
<dbReference type="Gene3D" id="3.40.50.2300">
    <property type="match status" value="1"/>
</dbReference>
<comment type="caution">
    <text evidence="4">The sequence shown here is derived from an EMBL/GenBank/DDBJ whole genome shotgun (WGS) entry which is preliminary data.</text>
</comment>
<keyword evidence="1" id="KW-0597">Phosphoprotein</keyword>
<keyword evidence="5" id="KW-1185">Reference proteome</keyword>
<dbReference type="NCBIfam" id="TIGR00254">
    <property type="entry name" value="GGDEF"/>
    <property type="match status" value="1"/>
</dbReference>
<dbReference type="InterPro" id="IPR001789">
    <property type="entry name" value="Sig_transdc_resp-reg_receiver"/>
</dbReference>
<dbReference type="Gene3D" id="3.30.70.270">
    <property type="match status" value="1"/>
</dbReference>
<proteinExistence type="predicted"/>
<dbReference type="CDD" id="cd01949">
    <property type="entry name" value="GGDEF"/>
    <property type="match status" value="1"/>
</dbReference>
<sequence>MDTGPGSARDPLRILIIDDSPEDAGHYVHQLAQINRGICCHHAELGEVGARLLDEFQPDCVLLDYYLPDMTGLEFLEQYRPQVPVLVITGSAEQTVAAHVMRAGASRLLYKGGLPGGLLHEQILECVHEHALRGQLALQRQRMQAVLDSTGHGLLFARPEVAGWTVDFLNPAARELLGVQGGPLEDASSPLSAVLHLARQNRVPTNLTAKHAGRTLALECAPGADGFTVTVRDASLERRREQVDRARHRVLHRFVESRAHPEVLRDLQDLIEATLPGVRGHLLTGPHLLRWPHLGALDVRVDHSVLRSGDAPARFVPGPEGGWALPVTATDEDALLGVLVIEGPADLDVPGALQDVVGLTTLLLMHTRDQQRLQFQAWRDPLTGLPNRSVFMDQLQRELHGLPRSRSSLAVGILDLDGFKGVNDTFGHAGGDALLIEVGRRLNLAFRASDLVARVGGDEFTLLLTDWLDPGTLEADLHGRLRQVLGAPFELEGTPVPIRASLGVAVAPRQSLSPDGLLHLADRAMYRAKRAGGGLHVSTEVPLPT</sequence>
<evidence type="ECO:0000256" key="1">
    <source>
        <dbReference type="PROSITE-ProRule" id="PRU00169"/>
    </source>
</evidence>
<feature type="domain" description="GGDEF" evidence="3">
    <location>
        <begin position="407"/>
        <end position="541"/>
    </location>
</feature>
<dbReference type="PANTHER" id="PTHR44757:SF2">
    <property type="entry name" value="BIOFILM ARCHITECTURE MAINTENANCE PROTEIN MBAA"/>
    <property type="match status" value="1"/>
</dbReference>
<accession>A0ABQ2FJ83</accession>